<dbReference type="InterPro" id="IPR044492">
    <property type="entry name" value="P_typ_ATPase_HD_dom"/>
</dbReference>
<feature type="transmembrane region" description="Helical" evidence="10">
    <location>
        <begin position="670"/>
        <end position="691"/>
    </location>
</feature>
<dbReference type="InterPro" id="IPR036412">
    <property type="entry name" value="HAD-like_sf"/>
</dbReference>
<feature type="compositionally biased region" description="Basic and acidic residues" evidence="9">
    <location>
        <begin position="22"/>
        <end position="38"/>
    </location>
</feature>
<dbReference type="Gene3D" id="3.40.1110.10">
    <property type="entry name" value="Calcium-transporting ATPase, cytoplasmic domain N"/>
    <property type="match status" value="1"/>
</dbReference>
<evidence type="ECO:0000259" key="11">
    <source>
        <dbReference type="SMART" id="SM00831"/>
    </source>
</evidence>
<dbReference type="PROSITE" id="PS00154">
    <property type="entry name" value="ATPASE_E1_E2"/>
    <property type="match status" value="1"/>
</dbReference>
<dbReference type="SUPFAM" id="SSF81665">
    <property type="entry name" value="Calcium ATPase, transmembrane domain M"/>
    <property type="match status" value="1"/>
</dbReference>
<gene>
    <name evidence="12" type="ORF">J4557_47020</name>
</gene>
<name>A0ABS3RGB7_9ACTN</name>
<evidence type="ECO:0000256" key="6">
    <source>
        <dbReference type="ARBA" id="ARBA00022989"/>
    </source>
</evidence>
<dbReference type="Pfam" id="PF00122">
    <property type="entry name" value="E1-E2_ATPase"/>
    <property type="match status" value="1"/>
</dbReference>
<keyword evidence="3" id="KW-0547">Nucleotide-binding</keyword>
<feature type="transmembrane region" description="Helical" evidence="10">
    <location>
        <begin position="835"/>
        <end position="860"/>
    </location>
</feature>
<keyword evidence="13" id="KW-1185">Reference proteome</keyword>
<dbReference type="InterPro" id="IPR059000">
    <property type="entry name" value="ATPase_P-type_domA"/>
</dbReference>
<dbReference type="InterPro" id="IPR004014">
    <property type="entry name" value="ATPase_P-typ_cation-transptr_N"/>
</dbReference>
<dbReference type="Pfam" id="PF08282">
    <property type="entry name" value="Hydrolase_3"/>
    <property type="match status" value="1"/>
</dbReference>
<feature type="transmembrane region" description="Helical" evidence="10">
    <location>
        <begin position="697"/>
        <end position="718"/>
    </location>
</feature>
<evidence type="ECO:0000256" key="9">
    <source>
        <dbReference type="SAM" id="MobiDB-lite"/>
    </source>
</evidence>
<accession>A0ABS3RGB7</accession>
<feature type="transmembrane region" description="Helical" evidence="10">
    <location>
        <begin position="272"/>
        <end position="301"/>
    </location>
</feature>
<evidence type="ECO:0000256" key="2">
    <source>
        <dbReference type="ARBA" id="ARBA00022692"/>
    </source>
</evidence>
<dbReference type="InterPro" id="IPR018303">
    <property type="entry name" value="ATPase_P-typ_P_site"/>
</dbReference>
<feature type="domain" description="Cation-transporting P-type ATPase N-terminal" evidence="11">
    <location>
        <begin position="6"/>
        <end position="80"/>
    </location>
</feature>
<dbReference type="Gene3D" id="2.70.150.10">
    <property type="entry name" value="Calcium-transporting ATPase, cytoplasmic transduction domain A"/>
    <property type="match status" value="1"/>
</dbReference>
<dbReference type="EMBL" id="JAGEOK010000060">
    <property type="protein sequence ID" value="MBO2445082.1"/>
    <property type="molecule type" value="Genomic_DNA"/>
</dbReference>
<evidence type="ECO:0000256" key="3">
    <source>
        <dbReference type="ARBA" id="ARBA00022741"/>
    </source>
</evidence>
<dbReference type="SFLD" id="SFLDS00003">
    <property type="entry name" value="Haloacid_Dehalogenase"/>
    <property type="match status" value="1"/>
</dbReference>
<reference evidence="12 13" key="1">
    <citation type="submission" date="2021-03" db="EMBL/GenBank/DDBJ databases">
        <authorList>
            <person name="Kanchanasin P."/>
            <person name="Saeng-In P."/>
            <person name="Phongsopitanun W."/>
            <person name="Yuki M."/>
            <person name="Kudo T."/>
            <person name="Ohkuma M."/>
            <person name="Tanasupawat S."/>
        </authorList>
    </citation>
    <scope>NUCLEOTIDE SEQUENCE [LARGE SCALE GENOMIC DNA]</scope>
    <source>
        <strain evidence="12 13">L46</strain>
    </source>
</reference>
<dbReference type="SUPFAM" id="SSF81653">
    <property type="entry name" value="Calcium ATPase, transduction domain A"/>
    <property type="match status" value="1"/>
</dbReference>
<dbReference type="SFLD" id="SFLDG00002">
    <property type="entry name" value="C1.7:_P-type_atpase_like"/>
    <property type="match status" value="1"/>
</dbReference>
<evidence type="ECO:0000256" key="4">
    <source>
        <dbReference type="ARBA" id="ARBA00022840"/>
    </source>
</evidence>
<dbReference type="PANTHER" id="PTHR42861">
    <property type="entry name" value="CALCIUM-TRANSPORTING ATPASE"/>
    <property type="match status" value="1"/>
</dbReference>
<feature type="region of interest" description="Disordered" evidence="9">
    <location>
        <begin position="19"/>
        <end position="45"/>
    </location>
</feature>
<keyword evidence="6 10" id="KW-1133">Transmembrane helix</keyword>
<dbReference type="NCBIfam" id="TIGR01494">
    <property type="entry name" value="ATPase_P-type"/>
    <property type="match status" value="2"/>
</dbReference>
<dbReference type="Pfam" id="PF13246">
    <property type="entry name" value="Cation_ATPase"/>
    <property type="match status" value="1"/>
</dbReference>
<dbReference type="InterPro" id="IPR008250">
    <property type="entry name" value="ATPase_P-typ_transduc_dom_A_sf"/>
</dbReference>
<dbReference type="Gene3D" id="3.40.50.1000">
    <property type="entry name" value="HAD superfamily/HAD-like"/>
    <property type="match status" value="1"/>
</dbReference>
<evidence type="ECO:0000313" key="13">
    <source>
        <dbReference type="Proteomes" id="UP000666915"/>
    </source>
</evidence>
<dbReference type="SMART" id="SM00831">
    <property type="entry name" value="Cation_ATPase_N"/>
    <property type="match status" value="1"/>
</dbReference>
<sequence>MTAAQAPYRTRADEVAAALGTDAERGLDGPEAAERLTRDGPNTLPAARGHGPVARFLLQFHSPLIYVLLASAAASALLGEHADALVILGVVVVNAVVGFVQESRAEAALTALAALTRTTASVVRGGATVTVPAAELVRGDLVELAAGDKVPADLRLLRTDELSVDESALTGESVPAGKDPAALGETALADRRNMAFSGTLVTNGQGAGIVVATGAATEIGGVHRLMRTTGAVQTPLTRKISRFSRIVTVAILVLAALTFGIGVLYGRPPAEMLTAAVALAVGAIPEGLPAIVTITLAFGVARMARRGAIVRHLPAVETLGGTTVICTDKTGTLTQNQMTVTAVLAGGREYTVSGSGYAPAGTFEQDGRPVRVAAHPALRETLLAGAACNDARLFEEDGGWRIAGDPTEGALLTSAAKGGIGDAPPRTAALPFTSERRFMATAHDGGTVYAKGPVERILELCDDQAGPDGLPEPLDRAAVTARAEAFGGRALRVLAFARAPSERLDPLPRLTFLGLEAMIDPPRPEAASAVRACRDAGVRVKMITGDHAATAAAVGARIGLGGEVVTGADLAAGLPPERIDAASVFARVSPEQKLRLVRTFQEAGHVIAMTGDGVNDAPALKRADIGVAMGRGGTDAARESADMVLTDDDFTSIEHAVEEGRGVFDNLVKFIVWALPSNIGLGLVLVAAIVANASLPILPLQVLWLNMTAVLVLGLPFAVEPKDEAIMRRPPRDPSLPLLTRALTLRILLVSGILLAGSFGLRYWERVQGASPETARTIVVNVFAVTLIAYMFNCLSLERPLLWRGVRRNPWTAVSAAALLAVQMFYTYTPFMQRVFHSAALGLGAWARIIVFAVAAYLLIEIIKRLQRD</sequence>
<dbReference type="Pfam" id="PF00689">
    <property type="entry name" value="Cation_ATPase_C"/>
    <property type="match status" value="1"/>
</dbReference>
<evidence type="ECO:0000256" key="1">
    <source>
        <dbReference type="ARBA" id="ARBA00004651"/>
    </source>
</evidence>
<keyword evidence="7 10" id="KW-0472">Membrane</keyword>
<dbReference type="Proteomes" id="UP000666915">
    <property type="component" value="Unassembled WGS sequence"/>
</dbReference>
<evidence type="ECO:0000256" key="8">
    <source>
        <dbReference type="ARBA" id="ARBA00049360"/>
    </source>
</evidence>
<dbReference type="SUPFAM" id="SSF56784">
    <property type="entry name" value="HAD-like"/>
    <property type="match status" value="1"/>
</dbReference>
<feature type="transmembrane region" description="Helical" evidence="10">
    <location>
        <begin position="56"/>
        <end position="78"/>
    </location>
</feature>
<dbReference type="SUPFAM" id="SSF81660">
    <property type="entry name" value="Metal cation-transporting ATPase, ATP-binding domain N"/>
    <property type="match status" value="1"/>
</dbReference>
<dbReference type="SFLD" id="SFLDF00027">
    <property type="entry name" value="p-type_atpase"/>
    <property type="match status" value="1"/>
</dbReference>
<dbReference type="InterPro" id="IPR023299">
    <property type="entry name" value="ATPase_P-typ_cyto_dom_N"/>
</dbReference>
<dbReference type="InterPro" id="IPR023298">
    <property type="entry name" value="ATPase_P-typ_TM_dom_sf"/>
</dbReference>
<proteinExistence type="predicted"/>
<dbReference type="Gene3D" id="1.20.1110.10">
    <property type="entry name" value="Calcium-transporting ATPase, transmembrane domain"/>
    <property type="match status" value="1"/>
</dbReference>
<organism evidence="12 13">
    <name type="scientific">Actinomadura nitritigenes</name>
    <dbReference type="NCBI Taxonomy" id="134602"/>
    <lineage>
        <taxon>Bacteria</taxon>
        <taxon>Bacillati</taxon>
        <taxon>Actinomycetota</taxon>
        <taxon>Actinomycetes</taxon>
        <taxon>Streptosporangiales</taxon>
        <taxon>Thermomonosporaceae</taxon>
        <taxon>Actinomadura</taxon>
    </lineage>
</organism>
<feature type="transmembrane region" description="Helical" evidence="10">
    <location>
        <begin position="738"/>
        <end position="758"/>
    </location>
</feature>
<keyword evidence="2 10" id="KW-0812">Transmembrane</keyword>
<dbReference type="PRINTS" id="PR00120">
    <property type="entry name" value="HATPASE"/>
</dbReference>
<dbReference type="InterPro" id="IPR001757">
    <property type="entry name" value="P_typ_ATPase"/>
</dbReference>
<protein>
    <submittedName>
        <fullName evidence="12">HAD-IC family P-type ATPase</fullName>
    </submittedName>
</protein>
<comment type="subcellular location">
    <subcellularLocation>
        <location evidence="1">Cell membrane</location>
        <topology evidence="1">Multi-pass membrane protein</topology>
    </subcellularLocation>
</comment>
<feature type="transmembrane region" description="Helical" evidence="10">
    <location>
        <begin position="778"/>
        <end position="797"/>
    </location>
</feature>
<dbReference type="PRINTS" id="PR00119">
    <property type="entry name" value="CATATPASE"/>
</dbReference>
<feature type="transmembrane region" description="Helical" evidence="10">
    <location>
        <begin position="246"/>
        <end position="266"/>
    </location>
</feature>
<feature type="transmembrane region" description="Helical" evidence="10">
    <location>
        <begin position="84"/>
        <end position="100"/>
    </location>
</feature>
<dbReference type="InterPro" id="IPR006068">
    <property type="entry name" value="ATPase_P-typ_cation-transptr_C"/>
</dbReference>
<comment type="caution">
    <text evidence="12">The sequence shown here is derived from an EMBL/GenBank/DDBJ whole genome shotgun (WGS) entry which is preliminary data.</text>
</comment>
<keyword evidence="4" id="KW-0067">ATP-binding</keyword>
<feature type="transmembrane region" description="Helical" evidence="10">
    <location>
        <begin position="809"/>
        <end position="829"/>
    </location>
</feature>
<keyword evidence="5" id="KW-1278">Translocase</keyword>
<dbReference type="InterPro" id="IPR023214">
    <property type="entry name" value="HAD_sf"/>
</dbReference>
<comment type="catalytic activity">
    <reaction evidence="8">
        <text>ATP + H2O = ADP + phosphate + H(+)</text>
        <dbReference type="Rhea" id="RHEA:13065"/>
        <dbReference type="ChEBI" id="CHEBI:15377"/>
        <dbReference type="ChEBI" id="CHEBI:15378"/>
        <dbReference type="ChEBI" id="CHEBI:30616"/>
        <dbReference type="ChEBI" id="CHEBI:43474"/>
        <dbReference type="ChEBI" id="CHEBI:456216"/>
    </reaction>
</comment>
<evidence type="ECO:0000256" key="5">
    <source>
        <dbReference type="ARBA" id="ARBA00022967"/>
    </source>
</evidence>
<dbReference type="RefSeq" id="WP_208274105.1">
    <property type="nucleotide sequence ID" value="NZ_BAAAGM010000093.1"/>
</dbReference>
<evidence type="ECO:0000256" key="10">
    <source>
        <dbReference type="SAM" id="Phobius"/>
    </source>
</evidence>
<dbReference type="Pfam" id="PF00690">
    <property type="entry name" value="Cation_ATPase_N"/>
    <property type="match status" value="1"/>
</dbReference>
<evidence type="ECO:0000313" key="12">
    <source>
        <dbReference type="EMBL" id="MBO2445082.1"/>
    </source>
</evidence>
<evidence type="ECO:0000256" key="7">
    <source>
        <dbReference type="ARBA" id="ARBA00023136"/>
    </source>
</evidence>